<evidence type="ECO:0000256" key="5">
    <source>
        <dbReference type="SAM" id="Phobius"/>
    </source>
</evidence>
<dbReference type="GO" id="GO:0030026">
    <property type="term" value="P:intracellular manganese ion homeostasis"/>
    <property type="evidence" value="ECO:0007669"/>
    <property type="project" value="InterPro"/>
</dbReference>
<comment type="caution">
    <text evidence="6">The sequence shown here is derived from an EMBL/GenBank/DDBJ whole genome shotgun (WGS) entry which is preliminary data.</text>
</comment>
<feature type="transmembrane region" description="Helical" evidence="5">
    <location>
        <begin position="21"/>
        <end position="43"/>
    </location>
</feature>
<dbReference type="RefSeq" id="WP_177135688.1">
    <property type="nucleotide sequence ID" value="NZ_VYGV01000007.1"/>
</dbReference>
<feature type="transmembrane region" description="Helical" evidence="5">
    <location>
        <begin position="211"/>
        <end position="232"/>
    </location>
</feature>
<comment type="subcellular location">
    <subcellularLocation>
        <location evidence="1">Endomembrane system</location>
        <topology evidence="1">Multi-pass membrane protein</topology>
    </subcellularLocation>
</comment>
<protein>
    <submittedName>
        <fullName evidence="6">VIT family protein</fullName>
    </submittedName>
</protein>
<reference evidence="6 7" key="1">
    <citation type="submission" date="2019-09" db="EMBL/GenBank/DDBJ databases">
        <title>Hydrogenophaga aromatica sp. nov., isolated from a para-xylene-degrading enrichment culture.</title>
        <authorList>
            <person name="Tancsics A."/>
            <person name="Banerjee S."/>
        </authorList>
    </citation>
    <scope>NUCLEOTIDE SEQUENCE [LARGE SCALE GENOMIC DNA]</scope>
    <source>
        <strain evidence="6 7">D2P1</strain>
    </source>
</reference>
<name>A0A7Y8GWV0_9BURK</name>
<proteinExistence type="predicted"/>
<dbReference type="GO" id="GO:0005384">
    <property type="term" value="F:manganese ion transmembrane transporter activity"/>
    <property type="evidence" value="ECO:0007669"/>
    <property type="project" value="InterPro"/>
</dbReference>
<organism evidence="6 7">
    <name type="scientific">Hydrogenophaga aromaticivorans</name>
    <dbReference type="NCBI Taxonomy" id="2610898"/>
    <lineage>
        <taxon>Bacteria</taxon>
        <taxon>Pseudomonadati</taxon>
        <taxon>Pseudomonadota</taxon>
        <taxon>Betaproteobacteria</taxon>
        <taxon>Burkholderiales</taxon>
        <taxon>Comamonadaceae</taxon>
        <taxon>Hydrogenophaga</taxon>
    </lineage>
</organism>
<evidence type="ECO:0000256" key="4">
    <source>
        <dbReference type="ARBA" id="ARBA00023136"/>
    </source>
</evidence>
<evidence type="ECO:0000256" key="3">
    <source>
        <dbReference type="ARBA" id="ARBA00022989"/>
    </source>
</evidence>
<evidence type="ECO:0000256" key="1">
    <source>
        <dbReference type="ARBA" id="ARBA00004127"/>
    </source>
</evidence>
<feature type="transmembrane region" description="Helical" evidence="5">
    <location>
        <begin position="150"/>
        <end position="171"/>
    </location>
</feature>
<accession>A0A7Y8GWV0</accession>
<keyword evidence="3 5" id="KW-1133">Transmembrane helix</keyword>
<keyword evidence="4 5" id="KW-0472">Membrane</keyword>
<sequence>MPSRWRHTERHRTDRIGWLRAAVLGANDGIVSTASLVLGVAAASADHSSILLTGVAGLVAGAMSMAAGEYVSVHSQADTEGADLAREQAELDADPAAEHRELSAIYAGRGLDAELSRQVATQLMAHDALGAHARDELGISDTLSARPVQAALASAASFAAGAALPLAVTALVPGPGLIGWVAATSLLFLALLGALAARAGGARMGLGAWRVCFWGALAMAITAGVGALFGAVV</sequence>
<feature type="transmembrane region" description="Helical" evidence="5">
    <location>
        <begin position="49"/>
        <end position="67"/>
    </location>
</feature>
<keyword evidence="2 5" id="KW-0812">Transmembrane</keyword>
<dbReference type="Pfam" id="PF01988">
    <property type="entry name" value="VIT1"/>
    <property type="match status" value="1"/>
</dbReference>
<dbReference type="GO" id="GO:0012505">
    <property type="term" value="C:endomembrane system"/>
    <property type="evidence" value="ECO:0007669"/>
    <property type="project" value="UniProtKB-SubCell"/>
</dbReference>
<gene>
    <name evidence="6" type="ORF">F3K02_11160</name>
</gene>
<dbReference type="PANTHER" id="PTHR31851">
    <property type="entry name" value="FE(2+)/MN(2+) TRANSPORTER PCL1"/>
    <property type="match status" value="1"/>
</dbReference>
<evidence type="ECO:0000256" key="2">
    <source>
        <dbReference type="ARBA" id="ARBA00022692"/>
    </source>
</evidence>
<dbReference type="AlphaFoldDB" id="A0A7Y8GWV0"/>
<keyword evidence="7" id="KW-1185">Reference proteome</keyword>
<dbReference type="CDD" id="cd02432">
    <property type="entry name" value="Nodulin-21_like_1"/>
    <property type="match status" value="1"/>
</dbReference>
<evidence type="ECO:0000313" key="7">
    <source>
        <dbReference type="Proteomes" id="UP000545507"/>
    </source>
</evidence>
<dbReference type="EMBL" id="VYGV01000007">
    <property type="protein sequence ID" value="NWF45803.1"/>
    <property type="molecule type" value="Genomic_DNA"/>
</dbReference>
<dbReference type="Proteomes" id="UP000545507">
    <property type="component" value="Unassembled WGS sequence"/>
</dbReference>
<evidence type="ECO:0000313" key="6">
    <source>
        <dbReference type="EMBL" id="NWF45803.1"/>
    </source>
</evidence>
<feature type="transmembrane region" description="Helical" evidence="5">
    <location>
        <begin position="177"/>
        <end position="199"/>
    </location>
</feature>
<dbReference type="InterPro" id="IPR008217">
    <property type="entry name" value="Ccc1_fam"/>
</dbReference>